<proteinExistence type="inferred from homology"/>
<evidence type="ECO:0000313" key="19">
    <source>
        <dbReference type="EMBL" id="QOY85299.1"/>
    </source>
</evidence>
<evidence type="ECO:0000256" key="15">
    <source>
        <dbReference type="PIRSR" id="PIRSR000350-4"/>
    </source>
</evidence>
<keyword evidence="11 16" id="KW-0676">Redox-active center</keyword>
<evidence type="ECO:0000256" key="14">
    <source>
        <dbReference type="PIRSR" id="PIRSR000350-3"/>
    </source>
</evidence>
<comment type="similarity">
    <text evidence="2 16">Belongs to the class-I pyridine nucleotide-disulfide oxidoreductase family.</text>
</comment>
<keyword evidence="20" id="KW-1185">Reference proteome</keyword>
<feature type="binding site" evidence="14">
    <location>
        <position position="113"/>
    </location>
    <ligand>
        <name>FAD</name>
        <dbReference type="ChEBI" id="CHEBI:57692"/>
    </ligand>
</feature>
<evidence type="ECO:0000256" key="9">
    <source>
        <dbReference type="ARBA" id="ARBA00023027"/>
    </source>
</evidence>
<keyword evidence="8 16" id="KW-0560">Oxidoreductase</keyword>
<dbReference type="PANTHER" id="PTHR22912">
    <property type="entry name" value="DISULFIDE OXIDOREDUCTASE"/>
    <property type="match status" value="1"/>
</dbReference>
<keyword evidence="5" id="KW-0963">Cytoplasm</keyword>
<evidence type="ECO:0000256" key="4">
    <source>
        <dbReference type="ARBA" id="ARBA00016961"/>
    </source>
</evidence>
<dbReference type="EC" id="1.8.1.4" evidence="3 16"/>
<feature type="binding site" evidence="14">
    <location>
        <begin position="178"/>
        <end position="185"/>
    </location>
    <ligand>
        <name>NAD(+)</name>
        <dbReference type="ChEBI" id="CHEBI:57540"/>
    </ligand>
</feature>
<evidence type="ECO:0000256" key="1">
    <source>
        <dbReference type="ARBA" id="ARBA00004496"/>
    </source>
</evidence>
<keyword evidence="9 14" id="KW-0520">NAD</keyword>
<evidence type="ECO:0000256" key="16">
    <source>
        <dbReference type="RuleBase" id="RU003692"/>
    </source>
</evidence>
<dbReference type="PIRSF" id="PIRSF000350">
    <property type="entry name" value="Mercury_reductase_MerA"/>
    <property type="match status" value="1"/>
</dbReference>
<dbReference type="GO" id="GO:0006103">
    <property type="term" value="P:2-oxoglutarate metabolic process"/>
    <property type="evidence" value="ECO:0007669"/>
    <property type="project" value="TreeGrafter"/>
</dbReference>
<organism evidence="19 20">
    <name type="scientific">Paludibaculum fermentans</name>
    <dbReference type="NCBI Taxonomy" id="1473598"/>
    <lineage>
        <taxon>Bacteria</taxon>
        <taxon>Pseudomonadati</taxon>
        <taxon>Acidobacteriota</taxon>
        <taxon>Terriglobia</taxon>
        <taxon>Bryobacterales</taxon>
        <taxon>Bryobacteraceae</taxon>
        <taxon>Paludibaculum</taxon>
    </lineage>
</organism>
<feature type="binding site" evidence="14">
    <location>
        <position position="50"/>
    </location>
    <ligand>
        <name>FAD</name>
        <dbReference type="ChEBI" id="CHEBI:57692"/>
    </ligand>
</feature>
<feature type="binding site" evidence="14">
    <location>
        <position position="309"/>
    </location>
    <ligand>
        <name>FAD</name>
        <dbReference type="ChEBI" id="CHEBI:57692"/>
    </ligand>
</feature>
<dbReference type="SUPFAM" id="SSF55424">
    <property type="entry name" value="FAD/NAD-linked reductases, dimerisation (C-terminal) domain"/>
    <property type="match status" value="1"/>
</dbReference>
<dbReference type="NCBIfam" id="TIGR01350">
    <property type="entry name" value="lipoamide_DH"/>
    <property type="match status" value="1"/>
</dbReference>
<dbReference type="PROSITE" id="PS00076">
    <property type="entry name" value="PYRIDINE_REDOX_1"/>
    <property type="match status" value="1"/>
</dbReference>
<evidence type="ECO:0000256" key="8">
    <source>
        <dbReference type="ARBA" id="ARBA00023002"/>
    </source>
</evidence>
<evidence type="ECO:0000259" key="18">
    <source>
        <dbReference type="Pfam" id="PF07992"/>
    </source>
</evidence>
<dbReference type="KEGG" id="pfer:IRI77_20940"/>
<keyword evidence="10" id="KW-1015">Disulfide bond</keyword>
<comment type="miscellaneous">
    <text evidence="16">The active site is a redox-active disulfide bond.</text>
</comment>
<dbReference type="EMBL" id="CP063849">
    <property type="protein sequence ID" value="QOY85299.1"/>
    <property type="molecule type" value="Genomic_DNA"/>
</dbReference>
<dbReference type="Pfam" id="PF07992">
    <property type="entry name" value="Pyr_redox_2"/>
    <property type="match status" value="1"/>
</dbReference>
<sequence length="464" mass="49672">MSYDLIVIGSGPGGYSAAIRAGQYGLKTALIEKSPLLGGTCLHVGCVPTKALLHTAEVWDYFLNPGPQGISCQDPRLDYLKVLERKNKIVTSHAKGIEFLMKKQKVEVIRGYGRLKGRGQVEVLTDGGTKTLEAKNIIIATGSEARMIPGLTADEKTIVTNIEILSRPQVPKSLLVIGAGAVGVEFASIFKRFGSQVTVFEMLPRLVPVEDEDVSKELERQFKKQGINLETGAKVLEVQRTAEGVSLQVQLASGKVQQFDGEMLLVAVGRKPLTENCGIENTRVELDRGFVKVNQYQQTAEPGVYAIGDVVAGTPQLAHVATMEGMVAVAHMAGKTATPINKNRIPGCTYTEPGIGSVGLTEKQAREKGYDVKVGKFPFAGNSKASILGNHGGFVKVVADAKYGEILGVHIIGPHAYELIAEAVTAMEAEATVETMMSTIHAHPTLYEAVGEAFNSVYGLAINA</sequence>
<feature type="binding site" evidence="14">
    <location>
        <position position="269"/>
    </location>
    <ligand>
        <name>NAD(+)</name>
        <dbReference type="ChEBI" id="CHEBI:57540"/>
    </ligand>
</feature>
<comment type="subcellular location">
    <subcellularLocation>
        <location evidence="1">Cytoplasm</location>
    </subcellularLocation>
</comment>
<dbReference type="SUPFAM" id="SSF51905">
    <property type="entry name" value="FAD/NAD(P)-binding domain"/>
    <property type="match status" value="1"/>
</dbReference>
<dbReference type="Gene3D" id="3.30.390.30">
    <property type="match status" value="1"/>
</dbReference>
<dbReference type="GO" id="GO:0005737">
    <property type="term" value="C:cytoplasm"/>
    <property type="evidence" value="ECO:0007669"/>
    <property type="project" value="UniProtKB-SubCell"/>
</dbReference>
<dbReference type="RefSeq" id="WP_194446969.1">
    <property type="nucleotide sequence ID" value="NZ_CP063849.1"/>
</dbReference>
<dbReference type="Proteomes" id="UP000593892">
    <property type="component" value="Chromosome"/>
</dbReference>
<dbReference type="GO" id="GO:0004148">
    <property type="term" value="F:dihydrolipoyl dehydrogenase (NADH) activity"/>
    <property type="evidence" value="ECO:0007669"/>
    <property type="project" value="UniProtKB-EC"/>
</dbReference>
<evidence type="ECO:0000256" key="3">
    <source>
        <dbReference type="ARBA" id="ARBA00012608"/>
    </source>
</evidence>
<dbReference type="Gene3D" id="3.50.50.60">
    <property type="entry name" value="FAD/NAD(P)-binding domain"/>
    <property type="match status" value="2"/>
</dbReference>
<protein>
    <recommendedName>
        <fullName evidence="4 16">Dihydrolipoyl dehydrogenase</fullName>
        <ecNumber evidence="3 16">1.8.1.4</ecNumber>
    </recommendedName>
</protein>
<comment type="cofactor">
    <cofactor evidence="14 16">
        <name>FAD</name>
        <dbReference type="ChEBI" id="CHEBI:57692"/>
    </cofactor>
    <text evidence="14 16">Binds 1 FAD per subunit.</text>
</comment>
<evidence type="ECO:0000313" key="20">
    <source>
        <dbReference type="Proteomes" id="UP000593892"/>
    </source>
</evidence>
<dbReference type="InterPro" id="IPR004099">
    <property type="entry name" value="Pyr_nucl-diS_OxRdtase_dimer"/>
</dbReference>
<dbReference type="PANTHER" id="PTHR22912:SF217">
    <property type="entry name" value="DIHYDROLIPOYL DEHYDROGENASE"/>
    <property type="match status" value="1"/>
</dbReference>
<comment type="catalytic activity">
    <reaction evidence="12 16">
        <text>N(6)-[(R)-dihydrolipoyl]-L-lysyl-[protein] + NAD(+) = N(6)-[(R)-lipoyl]-L-lysyl-[protein] + NADH + H(+)</text>
        <dbReference type="Rhea" id="RHEA:15045"/>
        <dbReference type="Rhea" id="RHEA-COMP:10474"/>
        <dbReference type="Rhea" id="RHEA-COMP:10475"/>
        <dbReference type="ChEBI" id="CHEBI:15378"/>
        <dbReference type="ChEBI" id="CHEBI:57540"/>
        <dbReference type="ChEBI" id="CHEBI:57945"/>
        <dbReference type="ChEBI" id="CHEBI:83099"/>
        <dbReference type="ChEBI" id="CHEBI:83100"/>
        <dbReference type="EC" id="1.8.1.4"/>
    </reaction>
</comment>
<dbReference type="AlphaFoldDB" id="A0A7S7SHT1"/>
<dbReference type="InterPro" id="IPR012999">
    <property type="entry name" value="Pyr_OxRdtase_I_AS"/>
</dbReference>
<dbReference type="GO" id="GO:0050660">
    <property type="term" value="F:flavin adenine dinucleotide binding"/>
    <property type="evidence" value="ECO:0007669"/>
    <property type="project" value="InterPro"/>
</dbReference>
<evidence type="ECO:0000256" key="6">
    <source>
        <dbReference type="ARBA" id="ARBA00022630"/>
    </source>
</evidence>
<keyword evidence="6 16" id="KW-0285">Flavoprotein</keyword>
<feature type="binding site" evidence="14">
    <location>
        <position position="201"/>
    </location>
    <ligand>
        <name>NAD(+)</name>
        <dbReference type="ChEBI" id="CHEBI:57540"/>
    </ligand>
</feature>
<evidence type="ECO:0000256" key="13">
    <source>
        <dbReference type="PIRSR" id="PIRSR000350-2"/>
    </source>
</evidence>
<evidence type="ECO:0000256" key="10">
    <source>
        <dbReference type="ARBA" id="ARBA00023157"/>
    </source>
</evidence>
<name>A0A7S7SHT1_PALFE</name>
<dbReference type="PRINTS" id="PR00411">
    <property type="entry name" value="PNDRDTASEI"/>
</dbReference>
<feature type="active site" description="Proton acceptor" evidence="13">
    <location>
        <position position="443"/>
    </location>
</feature>
<dbReference type="InterPro" id="IPR006258">
    <property type="entry name" value="Lipoamide_DH"/>
</dbReference>
<dbReference type="InterPro" id="IPR050151">
    <property type="entry name" value="Class-I_Pyr_Nuc-Dis_Oxidored"/>
</dbReference>
<evidence type="ECO:0000256" key="2">
    <source>
        <dbReference type="ARBA" id="ARBA00007532"/>
    </source>
</evidence>
<evidence type="ECO:0000256" key="11">
    <source>
        <dbReference type="ARBA" id="ARBA00023284"/>
    </source>
</evidence>
<dbReference type="InterPro" id="IPR016156">
    <property type="entry name" value="FAD/NAD-linked_Rdtase_dimer_sf"/>
</dbReference>
<evidence type="ECO:0000259" key="17">
    <source>
        <dbReference type="Pfam" id="PF02852"/>
    </source>
</evidence>
<feature type="disulfide bond" description="Redox-active" evidence="15">
    <location>
        <begin position="41"/>
        <end position="46"/>
    </location>
</feature>
<dbReference type="PRINTS" id="PR00368">
    <property type="entry name" value="FADPNR"/>
</dbReference>
<keyword evidence="14" id="KW-0547">Nucleotide-binding</keyword>
<dbReference type="InterPro" id="IPR036188">
    <property type="entry name" value="FAD/NAD-bd_sf"/>
</dbReference>
<feature type="domain" description="FAD/NAD(P)-binding" evidence="18">
    <location>
        <begin position="3"/>
        <end position="325"/>
    </location>
</feature>
<evidence type="ECO:0000256" key="12">
    <source>
        <dbReference type="ARBA" id="ARBA00049187"/>
    </source>
</evidence>
<dbReference type="Pfam" id="PF02852">
    <property type="entry name" value="Pyr_redox_dim"/>
    <property type="match status" value="1"/>
</dbReference>
<dbReference type="InterPro" id="IPR001100">
    <property type="entry name" value="Pyr_nuc-diS_OxRdtase"/>
</dbReference>
<dbReference type="InterPro" id="IPR023753">
    <property type="entry name" value="FAD/NAD-binding_dom"/>
</dbReference>
<evidence type="ECO:0000256" key="7">
    <source>
        <dbReference type="ARBA" id="ARBA00022827"/>
    </source>
</evidence>
<reference evidence="19 20" key="1">
    <citation type="submission" date="2020-10" db="EMBL/GenBank/DDBJ databases">
        <title>Complete genome sequence of Paludibaculum fermentans P105T, a facultatively anaerobic acidobacterium capable of dissimilatory Fe(III) reduction.</title>
        <authorList>
            <person name="Dedysh S.N."/>
            <person name="Beletsky A.V."/>
            <person name="Kulichevskaya I.S."/>
            <person name="Mardanov A.V."/>
            <person name="Ravin N.V."/>
        </authorList>
    </citation>
    <scope>NUCLEOTIDE SEQUENCE [LARGE SCALE GENOMIC DNA]</scope>
    <source>
        <strain evidence="19 20">P105</strain>
    </source>
</reference>
<feature type="binding site" evidence="14">
    <location>
        <begin position="141"/>
        <end position="143"/>
    </location>
    <ligand>
        <name>FAD</name>
        <dbReference type="ChEBI" id="CHEBI:57692"/>
    </ligand>
</feature>
<gene>
    <name evidence="19" type="primary">lpdA</name>
    <name evidence="19" type="ORF">IRI77_20940</name>
</gene>
<dbReference type="FunFam" id="3.30.390.30:FF:000001">
    <property type="entry name" value="Dihydrolipoyl dehydrogenase"/>
    <property type="match status" value="1"/>
</dbReference>
<feature type="domain" description="Pyridine nucleotide-disulphide oxidoreductase dimerisation" evidence="17">
    <location>
        <begin position="345"/>
        <end position="453"/>
    </location>
</feature>
<keyword evidence="7 14" id="KW-0274">FAD</keyword>
<accession>A0A7S7SHT1</accession>
<evidence type="ECO:0000256" key="5">
    <source>
        <dbReference type="ARBA" id="ARBA00022490"/>
    </source>
</evidence>